<name>A0A1I8A0X2_9BILA</name>
<organism evidence="2 3">
    <name type="scientific">Steinernema glaseri</name>
    <dbReference type="NCBI Taxonomy" id="37863"/>
    <lineage>
        <taxon>Eukaryota</taxon>
        <taxon>Metazoa</taxon>
        <taxon>Ecdysozoa</taxon>
        <taxon>Nematoda</taxon>
        <taxon>Chromadorea</taxon>
        <taxon>Rhabditida</taxon>
        <taxon>Tylenchina</taxon>
        <taxon>Panagrolaimomorpha</taxon>
        <taxon>Strongyloidoidea</taxon>
        <taxon>Steinernematidae</taxon>
        <taxon>Steinernema</taxon>
    </lineage>
</organism>
<feature type="region of interest" description="Disordered" evidence="1">
    <location>
        <begin position="1"/>
        <end position="47"/>
    </location>
</feature>
<feature type="compositionally biased region" description="Polar residues" evidence="1">
    <location>
        <begin position="1"/>
        <end position="30"/>
    </location>
</feature>
<sequence>MSAINTNIRTQIKTSGMSRSLRQASANPKPNASPKRIFYSKTSGTSPSLSCTFGCPRLLERHGTLGCRSSTHLQPEDAQQFKFFNADSRQLQDSKHSTRNI</sequence>
<reference evidence="3" key="1">
    <citation type="submission" date="2016-11" db="UniProtKB">
        <authorList>
            <consortium name="WormBaseParasite"/>
        </authorList>
    </citation>
    <scope>IDENTIFICATION</scope>
</reference>
<dbReference type="Proteomes" id="UP000095287">
    <property type="component" value="Unplaced"/>
</dbReference>
<dbReference type="AlphaFoldDB" id="A0A1I8A0X2"/>
<dbReference type="WBParaSite" id="L893_g31870.t1">
    <property type="protein sequence ID" value="L893_g31870.t1"/>
    <property type="gene ID" value="L893_g31870"/>
</dbReference>
<keyword evidence="2" id="KW-1185">Reference proteome</keyword>
<accession>A0A1I8A0X2</accession>
<evidence type="ECO:0000313" key="2">
    <source>
        <dbReference type="Proteomes" id="UP000095287"/>
    </source>
</evidence>
<evidence type="ECO:0000313" key="3">
    <source>
        <dbReference type="WBParaSite" id="L893_g31870.t1"/>
    </source>
</evidence>
<proteinExistence type="predicted"/>
<evidence type="ECO:0000256" key="1">
    <source>
        <dbReference type="SAM" id="MobiDB-lite"/>
    </source>
</evidence>
<protein>
    <submittedName>
        <fullName evidence="3">Ovule protein</fullName>
    </submittedName>
</protein>